<sequence length="226" mass="25110">MSLRAQYSRGRQGMALRPRFPSVRALTGAALLFAGMLSAPVTPARAADCPEAEALHAAGVTLTRNAPKMAQAYRYENGTLTSYRVDDPELGRPPKRERYDHPLAVSLQEMDGRSFALIYDEDPARLDRLPQLGNWRTPVTLKVDGETKDRGTISYAYRGPGSVLIGACRYDVWQVVERIAMGKLRTAFLKEFSPKAGLVLRVTKLDPETGKAQSQVAFDRIETRQK</sequence>
<evidence type="ECO:0000313" key="2">
    <source>
        <dbReference type="EMBL" id="AQS48722.1"/>
    </source>
</evidence>
<proteinExistence type="predicted"/>
<feature type="signal peptide" evidence="1">
    <location>
        <begin position="1"/>
        <end position="46"/>
    </location>
</feature>
<organism evidence="2 3">
    <name type="scientific">Thioclava nitratireducens</name>
    <dbReference type="NCBI Taxonomy" id="1915078"/>
    <lineage>
        <taxon>Bacteria</taxon>
        <taxon>Pseudomonadati</taxon>
        <taxon>Pseudomonadota</taxon>
        <taxon>Alphaproteobacteria</taxon>
        <taxon>Rhodobacterales</taxon>
        <taxon>Paracoccaceae</taxon>
        <taxon>Thioclava</taxon>
    </lineage>
</organism>
<reference evidence="2 3" key="1">
    <citation type="submission" date="2017-01" db="EMBL/GenBank/DDBJ databases">
        <title>The complete genome sequence of a sulfur-oxidizing marine bacterium Thioclava sp. 25B10_4T.</title>
        <authorList>
            <person name="Liu Y."/>
            <person name="Lai Q."/>
            <person name="Shao Z."/>
        </authorList>
    </citation>
    <scope>NUCLEOTIDE SEQUENCE [LARGE SCALE GENOMIC DNA]</scope>
    <source>
        <strain evidence="2 3">25B10_4</strain>
    </source>
</reference>
<keyword evidence="1" id="KW-0732">Signal</keyword>
<keyword evidence="3" id="KW-1185">Reference proteome</keyword>
<protein>
    <submittedName>
        <fullName evidence="2">Uncharacterized protein</fullName>
    </submittedName>
</protein>
<accession>A0ABM6IIM6</accession>
<evidence type="ECO:0000313" key="3">
    <source>
        <dbReference type="Proteomes" id="UP000185622"/>
    </source>
</evidence>
<feature type="chain" id="PRO_5045074824" evidence="1">
    <location>
        <begin position="47"/>
        <end position="226"/>
    </location>
</feature>
<gene>
    <name evidence="2" type="ORF">BMG03_13655</name>
</gene>
<dbReference type="Proteomes" id="UP000185622">
    <property type="component" value="Chromosome"/>
</dbReference>
<name>A0ABM6IIM6_9RHOB</name>
<evidence type="ECO:0000256" key="1">
    <source>
        <dbReference type="SAM" id="SignalP"/>
    </source>
</evidence>
<dbReference type="EMBL" id="CP019437">
    <property type="protein sequence ID" value="AQS48722.1"/>
    <property type="molecule type" value="Genomic_DNA"/>
</dbReference>